<dbReference type="PROSITE" id="PS51039">
    <property type="entry name" value="ZF_AN1"/>
    <property type="match status" value="2"/>
</dbReference>
<dbReference type="AlphaFoldDB" id="A0AAW1TFV2"/>
<feature type="region of interest" description="Disordered" evidence="7">
    <location>
        <begin position="139"/>
        <end position="176"/>
    </location>
</feature>
<keyword evidence="4 6" id="KW-0863">Zinc-finger</keyword>
<keyword evidence="2" id="KW-0479">Metal-binding</keyword>
<organism evidence="9 10">
    <name type="scientific">Apatococcus fuscideae</name>
    <dbReference type="NCBI Taxonomy" id="2026836"/>
    <lineage>
        <taxon>Eukaryota</taxon>
        <taxon>Viridiplantae</taxon>
        <taxon>Chlorophyta</taxon>
        <taxon>core chlorophytes</taxon>
        <taxon>Trebouxiophyceae</taxon>
        <taxon>Chlorellales</taxon>
        <taxon>Chlorellaceae</taxon>
        <taxon>Apatococcus</taxon>
    </lineage>
</organism>
<dbReference type="InterPro" id="IPR000058">
    <property type="entry name" value="Znf_AN1"/>
</dbReference>
<reference evidence="9 10" key="1">
    <citation type="journal article" date="2024" name="Nat. Commun.">
        <title>Phylogenomics reveals the evolutionary origins of lichenization in chlorophyte algae.</title>
        <authorList>
            <person name="Puginier C."/>
            <person name="Libourel C."/>
            <person name="Otte J."/>
            <person name="Skaloud P."/>
            <person name="Haon M."/>
            <person name="Grisel S."/>
            <person name="Petersen M."/>
            <person name="Berrin J.G."/>
            <person name="Delaux P.M."/>
            <person name="Dal Grande F."/>
            <person name="Keller J."/>
        </authorList>
    </citation>
    <scope>NUCLEOTIDE SEQUENCE [LARGE SCALE GENOMIC DNA]</scope>
    <source>
        <strain evidence="9 10">SAG 2523</strain>
    </source>
</reference>
<keyword evidence="3" id="KW-0677">Repeat</keyword>
<evidence type="ECO:0000259" key="8">
    <source>
        <dbReference type="PROSITE" id="PS51039"/>
    </source>
</evidence>
<dbReference type="GO" id="GO:0008270">
    <property type="term" value="F:zinc ion binding"/>
    <property type="evidence" value="ECO:0007669"/>
    <property type="project" value="UniProtKB-KW"/>
</dbReference>
<evidence type="ECO:0000256" key="2">
    <source>
        <dbReference type="ARBA" id="ARBA00022723"/>
    </source>
</evidence>
<dbReference type="EMBL" id="JALJOV010000035">
    <property type="protein sequence ID" value="KAK9868313.1"/>
    <property type="molecule type" value="Genomic_DNA"/>
</dbReference>
<comment type="caution">
    <text evidence="9">The sequence shown here is derived from an EMBL/GenBank/DDBJ whole genome shotgun (WGS) entry which is preliminary data.</text>
</comment>
<proteinExistence type="predicted"/>
<dbReference type="Pfam" id="PF25403">
    <property type="entry name" value="zf-C2H2_ZFAND2"/>
    <property type="match status" value="1"/>
</dbReference>
<dbReference type="SUPFAM" id="SSF118310">
    <property type="entry name" value="AN1-like Zinc finger"/>
    <property type="match status" value="2"/>
</dbReference>
<feature type="compositionally biased region" description="Polar residues" evidence="7">
    <location>
        <begin position="155"/>
        <end position="166"/>
    </location>
</feature>
<gene>
    <name evidence="9" type="ORF">WJX84_006012</name>
</gene>
<dbReference type="PANTHER" id="PTHR14677">
    <property type="entry name" value="ARSENITE INDUCUBLE RNA ASSOCIATED PROTEIN AIP-1-RELATED"/>
    <property type="match status" value="1"/>
</dbReference>
<dbReference type="GO" id="GO:0005737">
    <property type="term" value="C:cytoplasm"/>
    <property type="evidence" value="ECO:0007669"/>
    <property type="project" value="TreeGrafter"/>
</dbReference>
<evidence type="ECO:0000256" key="6">
    <source>
        <dbReference type="PROSITE-ProRule" id="PRU00449"/>
    </source>
</evidence>
<name>A0AAW1TFV2_9CHLO</name>
<evidence type="ECO:0000256" key="7">
    <source>
        <dbReference type="SAM" id="MobiDB-lite"/>
    </source>
</evidence>
<evidence type="ECO:0000256" key="1">
    <source>
        <dbReference type="ARBA" id="ARBA00003732"/>
    </source>
</evidence>
<dbReference type="Proteomes" id="UP001485043">
    <property type="component" value="Unassembled WGS sequence"/>
</dbReference>
<dbReference type="Gene3D" id="4.10.1110.10">
    <property type="entry name" value="AN1-like Zinc finger"/>
    <property type="match status" value="2"/>
</dbReference>
<dbReference type="PANTHER" id="PTHR14677:SF20">
    <property type="entry name" value="ZINC FINGER AN1-TYPE CONTAINING 2A-RELATED"/>
    <property type="match status" value="1"/>
</dbReference>
<feature type="domain" description="AN1-type" evidence="8">
    <location>
        <begin position="98"/>
        <end position="148"/>
    </location>
</feature>
<sequence length="228" mass="24808">MDKAGSADLLSLGKHCALAECGQVDFLPFKCSACAETFCLEHRTCQAHRCPKGSTTDDSVIICPLCAKGFQLQPGETADAAFDRHNRSGCNPANYAAVHNRRKCPVPRCQEKLNTTNVYRCKNCQVEVCLKHRLPTDHKCQRQPAKPAPARSKQLPKSSSPLAKSTKSVKESVREAALSSQPLPAIIRTAHSQLEGCPFCGLRMDDSVALVAHCEAMHRVPCTTVSAH</sequence>
<evidence type="ECO:0000313" key="9">
    <source>
        <dbReference type="EMBL" id="KAK9868313.1"/>
    </source>
</evidence>
<evidence type="ECO:0000256" key="5">
    <source>
        <dbReference type="ARBA" id="ARBA00022833"/>
    </source>
</evidence>
<evidence type="ECO:0000256" key="3">
    <source>
        <dbReference type="ARBA" id="ARBA00022737"/>
    </source>
</evidence>
<comment type="function">
    <text evidence="1">May be involved in environmental stress response.</text>
</comment>
<dbReference type="SMART" id="SM00154">
    <property type="entry name" value="ZnF_AN1"/>
    <property type="match status" value="2"/>
</dbReference>
<dbReference type="InterPro" id="IPR057357">
    <property type="entry name" value="Znf-C2H2_ZFAND2A/B"/>
</dbReference>
<accession>A0AAW1TFV2</accession>
<protein>
    <recommendedName>
        <fullName evidence="8">AN1-type domain-containing protein</fullName>
    </recommendedName>
</protein>
<keyword evidence="10" id="KW-1185">Reference proteome</keyword>
<evidence type="ECO:0000313" key="10">
    <source>
        <dbReference type="Proteomes" id="UP001485043"/>
    </source>
</evidence>
<evidence type="ECO:0000256" key="4">
    <source>
        <dbReference type="ARBA" id="ARBA00022771"/>
    </source>
</evidence>
<dbReference type="Pfam" id="PF01428">
    <property type="entry name" value="zf-AN1"/>
    <property type="match status" value="2"/>
</dbReference>
<dbReference type="InterPro" id="IPR035896">
    <property type="entry name" value="AN1-like_Znf"/>
</dbReference>
<feature type="domain" description="AN1-type" evidence="8">
    <location>
        <begin position="10"/>
        <end position="58"/>
    </location>
</feature>
<keyword evidence="5" id="KW-0862">Zinc</keyword>